<dbReference type="GO" id="GO:0072572">
    <property type="term" value="F:poly-ADP-D-ribose binding"/>
    <property type="evidence" value="ECO:0007669"/>
    <property type="project" value="InterPro"/>
</dbReference>
<evidence type="ECO:0000259" key="6">
    <source>
        <dbReference type="PROSITE" id="PS50089"/>
    </source>
</evidence>
<evidence type="ECO:0000256" key="4">
    <source>
        <dbReference type="PROSITE-ProRule" id="PRU00175"/>
    </source>
</evidence>
<feature type="compositionally biased region" description="Pro residues" evidence="5">
    <location>
        <begin position="10"/>
        <end position="19"/>
    </location>
</feature>
<dbReference type="InterPro" id="IPR033509">
    <property type="entry name" value="RNF146"/>
</dbReference>
<keyword evidence="8" id="KW-1185">Reference proteome</keyword>
<comment type="caution">
    <text evidence="7">The sequence shown here is derived from an EMBL/GenBank/DDBJ whole genome shotgun (WGS) entry which is preliminary data.</text>
</comment>
<dbReference type="SUPFAM" id="SSF57850">
    <property type="entry name" value="RING/U-box"/>
    <property type="match status" value="1"/>
</dbReference>
<dbReference type="PROSITE" id="PS50089">
    <property type="entry name" value="ZF_RING_2"/>
    <property type="match status" value="1"/>
</dbReference>
<dbReference type="InterPro" id="IPR001841">
    <property type="entry name" value="Znf_RING"/>
</dbReference>
<dbReference type="GO" id="GO:0005634">
    <property type="term" value="C:nucleus"/>
    <property type="evidence" value="ECO:0007669"/>
    <property type="project" value="TreeGrafter"/>
</dbReference>
<feature type="region of interest" description="Disordered" evidence="5">
    <location>
        <begin position="391"/>
        <end position="415"/>
    </location>
</feature>
<gene>
    <name evidence="7" type="ORF">R3P38DRAFT_3235933</name>
</gene>
<dbReference type="GO" id="GO:0008270">
    <property type="term" value="F:zinc ion binding"/>
    <property type="evidence" value="ECO:0007669"/>
    <property type="project" value="UniProtKB-KW"/>
</dbReference>
<dbReference type="CDD" id="cd16449">
    <property type="entry name" value="RING-HC"/>
    <property type="match status" value="1"/>
</dbReference>
<keyword evidence="1" id="KW-0479">Metal-binding</keyword>
<accession>A0AAV9ZE93</accession>
<dbReference type="PANTHER" id="PTHR13417:SF2">
    <property type="entry name" value="E3 UBIQUITIN-PROTEIN LIGASE RNF146"/>
    <property type="match status" value="1"/>
</dbReference>
<evidence type="ECO:0000256" key="3">
    <source>
        <dbReference type="ARBA" id="ARBA00022833"/>
    </source>
</evidence>
<proteinExistence type="predicted"/>
<evidence type="ECO:0000256" key="5">
    <source>
        <dbReference type="SAM" id="MobiDB-lite"/>
    </source>
</evidence>
<dbReference type="PROSITE" id="PS00518">
    <property type="entry name" value="ZF_RING_1"/>
    <property type="match status" value="1"/>
</dbReference>
<dbReference type="GO" id="GO:0005737">
    <property type="term" value="C:cytoplasm"/>
    <property type="evidence" value="ECO:0007669"/>
    <property type="project" value="TreeGrafter"/>
</dbReference>
<organism evidence="7 8">
    <name type="scientific">Favolaschia claudopus</name>
    <dbReference type="NCBI Taxonomy" id="2862362"/>
    <lineage>
        <taxon>Eukaryota</taxon>
        <taxon>Fungi</taxon>
        <taxon>Dikarya</taxon>
        <taxon>Basidiomycota</taxon>
        <taxon>Agaricomycotina</taxon>
        <taxon>Agaricomycetes</taxon>
        <taxon>Agaricomycetidae</taxon>
        <taxon>Agaricales</taxon>
        <taxon>Marasmiineae</taxon>
        <taxon>Mycenaceae</taxon>
        <taxon>Favolaschia</taxon>
    </lineage>
</organism>
<keyword evidence="2 4" id="KW-0863">Zinc-finger</keyword>
<dbReference type="InterPro" id="IPR013083">
    <property type="entry name" value="Znf_RING/FYVE/PHD"/>
</dbReference>
<evidence type="ECO:0000313" key="8">
    <source>
        <dbReference type="Proteomes" id="UP001362999"/>
    </source>
</evidence>
<dbReference type="Gene3D" id="3.30.40.10">
    <property type="entry name" value="Zinc/RING finger domain, C3HC4 (zinc finger)"/>
    <property type="match status" value="1"/>
</dbReference>
<protein>
    <recommendedName>
        <fullName evidence="6">RING-type domain-containing protein</fullName>
    </recommendedName>
</protein>
<evidence type="ECO:0000256" key="2">
    <source>
        <dbReference type="ARBA" id="ARBA00022771"/>
    </source>
</evidence>
<dbReference type="Proteomes" id="UP001362999">
    <property type="component" value="Unassembled WGS sequence"/>
</dbReference>
<name>A0AAV9ZE93_9AGAR</name>
<dbReference type="GO" id="GO:0016055">
    <property type="term" value="P:Wnt signaling pathway"/>
    <property type="evidence" value="ECO:0007669"/>
    <property type="project" value="InterPro"/>
</dbReference>
<evidence type="ECO:0000313" key="7">
    <source>
        <dbReference type="EMBL" id="KAK6978172.1"/>
    </source>
</evidence>
<feature type="compositionally biased region" description="Basic residues" evidence="5">
    <location>
        <begin position="391"/>
        <end position="405"/>
    </location>
</feature>
<feature type="domain" description="RING-type" evidence="6">
    <location>
        <begin position="522"/>
        <end position="560"/>
    </location>
</feature>
<sequence length="604" mass="67383">MGDVAQLSPEIPPAPPPSPARSGSPEFRSPVDEKKPRGFYGPDGRILLCDSPCERSQDRRTITVTDNTLPMNAPQDTGRRVHDELGSDFQLRGIDSPLSAYSPRFTNDDGLRLHDPLVDNRDPDTRSNALRLYFDPVVIEVPSSQSPTWDSLTFEERKYLSRRSPAAEERALGLFVSPEELSGHSESRSARGVYAATETHFDYSGNPVPLAVPYARCFDAPQFGVHHTAVILHRVSPFDGDILNIDPILPNRFTAELRNRMILGFQNGNIPDFDTFKSMLYAPIVFTMTADQREASPVNSYSPRHNVSSSDAASLLSSEDLDLSHPEQNTTLASGVDFAAYDTLNIDGRELDEDTLLVAPSPEAQQDGESSMGSIVYHEDFEAYGEDLLASRKKSSGKPSKRTQNKKSTNTQTRKITGYFGRVRQRRLRVPLVRRLRQVPRTLALSGPAGSSLASASNYNPRIHRPEVIPTAVSHLPKVQGSSAYRGGERLRRAVPLRAEDLYLGRLKGAPLVKPRSDSDKCRVCMQLLSHPVMLGCRHFVCYVCIRVWFETRWDCPVCREMVTAEPVVAESREREIRNEYGPWDASRVSYSWRGLAWPSNGDA</sequence>
<feature type="compositionally biased region" description="Polar residues" evidence="5">
    <location>
        <begin position="406"/>
        <end position="415"/>
    </location>
</feature>
<dbReference type="Pfam" id="PF13920">
    <property type="entry name" value="zf-C3HC4_3"/>
    <property type="match status" value="1"/>
</dbReference>
<feature type="region of interest" description="Disordered" evidence="5">
    <location>
        <begin position="1"/>
        <end position="43"/>
    </location>
</feature>
<keyword evidence="3" id="KW-0862">Zinc</keyword>
<dbReference type="AlphaFoldDB" id="A0AAV9ZE93"/>
<dbReference type="GO" id="GO:0006511">
    <property type="term" value="P:ubiquitin-dependent protein catabolic process"/>
    <property type="evidence" value="ECO:0007669"/>
    <property type="project" value="TreeGrafter"/>
</dbReference>
<dbReference type="SMART" id="SM00184">
    <property type="entry name" value="RING"/>
    <property type="match status" value="1"/>
</dbReference>
<evidence type="ECO:0000256" key="1">
    <source>
        <dbReference type="ARBA" id="ARBA00022723"/>
    </source>
</evidence>
<dbReference type="EMBL" id="JAWWNJ010000161">
    <property type="protein sequence ID" value="KAK6978172.1"/>
    <property type="molecule type" value="Genomic_DNA"/>
</dbReference>
<reference evidence="7 8" key="1">
    <citation type="journal article" date="2024" name="J Genomics">
        <title>Draft genome sequencing and assembly of Favolaschia claudopus CIRM-BRFM 2984 isolated from oak limbs.</title>
        <authorList>
            <person name="Navarro D."/>
            <person name="Drula E."/>
            <person name="Chaduli D."/>
            <person name="Cazenave R."/>
            <person name="Ahrendt S."/>
            <person name="Wang J."/>
            <person name="Lipzen A."/>
            <person name="Daum C."/>
            <person name="Barry K."/>
            <person name="Grigoriev I.V."/>
            <person name="Favel A."/>
            <person name="Rosso M.N."/>
            <person name="Martin F."/>
        </authorList>
    </citation>
    <scope>NUCLEOTIDE SEQUENCE [LARGE SCALE GENOMIC DNA]</scope>
    <source>
        <strain evidence="7 8">CIRM-BRFM 2984</strain>
    </source>
</reference>
<dbReference type="PANTHER" id="PTHR13417">
    <property type="entry name" value="E3 UBIQUITIN-PROTEIN LIGASE RNF146"/>
    <property type="match status" value="1"/>
</dbReference>
<dbReference type="GO" id="GO:0061630">
    <property type="term" value="F:ubiquitin protein ligase activity"/>
    <property type="evidence" value="ECO:0007669"/>
    <property type="project" value="InterPro"/>
</dbReference>
<dbReference type="InterPro" id="IPR017907">
    <property type="entry name" value="Znf_RING_CS"/>
</dbReference>